<evidence type="ECO:0000259" key="1">
    <source>
        <dbReference type="Pfam" id="PF06902"/>
    </source>
</evidence>
<reference evidence="2 3" key="1">
    <citation type="submission" date="2018-11" db="EMBL/GenBank/DDBJ databases">
        <title>Chitinophaga lutea sp.nov., isolate from arsenic contaminated soil.</title>
        <authorList>
            <person name="Zong Y."/>
        </authorList>
    </citation>
    <scope>NUCLEOTIDE SEQUENCE [LARGE SCALE GENOMIC DNA]</scope>
    <source>
        <strain evidence="2 3">ZY74</strain>
    </source>
</reference>
<dbReference type="InterPro" id="IPR010693">
    <property type="entry name" value="Divergent_4Fe-4S_mono-cluster"/>
</dbReference>
<comment type="caution">
    <text evidence="2">The sequence shown here is derived from an EMBL/GenBank/DDBJ whole genome shotgun (WGS) entry which is preliminary data.</text>
</comment>
<feature type="domain" description="Divergent 4Fe-4S mono-cluster" evidence="1">
    <location>
        <begin position="148"/>
        <end position="209"/>
    </location>
</feature>
<dbReference type="PANTHER" id="PTHR39624">
    <property type="entry name" value="PROTEIN INVOLVED IN RIMO-MEDIATED BETA-METHYLTHIOLATION OF RIBOSOMAL PROTEIN S12 YCAO"/>
    <property type="match status" value="1"/>
</dbReference>
<dbReference type="Gene3D" id="3.30.300.20">
    <property type="match status" value="1"/>
</dbReference>
<gene>
    <name evidence="2" type="ORF">EGT74_19875</name>
</gene>
<evidence type="ECO:0000313" key="3">
    <source>
        <dbReference type="Proteomes" id="UP000278351"/>
    </source>
</evidence>
<dbReference type="InterPro" id="IPR015946">
    <property type="entry name" value="KH_dom-like_a/b"/>
</dbReference>
<dbReference type="AlphaFoldDB" id="A0A3N4PVZ2"/>
<protein>
    <recommendedName>
        <fullName evidence="1">Divergent 4Fe-4S mono-cluster domain-containing protein</fullName>
    </recommendedName>
</protein>
<evidence type="ECO:0000313" key="2">
    <source>
        <dbReference type="EMBL" id="RPE09261.1"/>
    </source>
</evidence>
<dbReference type="Pfam" id="PF06902">
    <property type="entry name" value="Fer4_19"/>
    <property type="match status" value="1"/>
</dbReference>
<accession>A0A3N4PVZ2</accession>
<keyword evidence="3" id="KW-1185">Reference proteome</keyword>
<dbReference type="InterPro" id="IPR003718">
    <property type="entry name" value="OsmC/Ohr_fam"/>
</dbReference>
<sequence length="221" mass="24969">MKYKLEKPVHGTIGTEKYKVTITWRNGTFIADEPPSSGGKDLGPDPFTQLMASLASCTLATLRMYIDRKGWDIPEIAVNANFYQEKENDQTVSVIDRDIKFISHVDEEKRSRLLEIAKACPISRILEGEIKLRTFVFRDEDIEKKLHYTNGEVTIVWKPEFCKHAARCVGQLPEVFDVKAKPWINAGGATTERIVEQVKRCPSGALRYFYNDKGPDSVAGG</sequence>
<dbReference type="InterPro" id="IPR036102">
    <property type="entry name" value="OsmC/Ohrsf"/>
</dbReference>
<dbReference type="RefSeq" id="WP_123848259.1">
    <property type="nucleotide sequence ID" value="NZ_RPDH01000002.1"/>
</dbReference>
<proteinExistence type="predicted"/>
<dbReference type="OrthoDB" id="9791538at2"/>
<dbReference type="PANTHER" id="PTHR39624:SF2">
    <property type="entry name" value="OSMC-LIKE PROTEIN"/>
    <property type="match status" value="1"/>
</dbReference>
<dbReference type="Proteomes" id="UP000278351">
    <property type="component" value="Unassembled WGS sequence"/>
</dbReference>
<dbReference type="Pfam" id="PF02566">
    <property type="entry name" value="OsmC"/>
    <property type="match status" value="1"/>
</dbReference>
<dbReference type="EMBL" id="RPDH01000002">
    <property type="protein sequence ID" value="RPE09261.1"/>
    <property type="molecule type" value="Genomic_DNA"/>
</dbReference>
<dbReference type="SUPFAM" id="SSF82784">
    <property type="entry name" value="OsmC-like"/>
    <property type="match status" value="1"/>
</dbReference>
<name>A0A3N4PVZ2_9BACT</name>
<organism evidence="2 3">
    <name type="scientific">Chitinophaga lutea</name>
    <dbReference type="NCBI Taxonomy" id="2488634"/>
    <lineage>
        <taxon>Bacteria</taxon>
        <taxon>Pseudomonadati</taxon>
        <taxon>Bacteroidota</taxon>
        <taxon>Chitinophagia</taxon>
        <taxon>Chitinophagales</taxon>
        <taxon>Chitinophagaceae</taxon>
        <taxon>Chitinophaga</taxon>
    </lineage>
</organism>